<dbReference type="EMBL" id="JAUHHV010000004">
    <property type="protein sequence ID" value="KAK1427394.1"/>
    <property type="molecule type" value="Genomic_DNA"/>
</dbReference>
<evidence type="ECO:0000256" key="1">
    <source>
        <dbReference type="SAM" id="MobiDB-lite"/>
    </source>
</evidence>
<comment type="caution">
    <text evidence="2">The sequence shown here is derived from an EMBL/GenBank/DDBJ whole genome shotgun (WGS) entry which is preliminary data.</text>
</comment>
<sequence>MMPLSIFLVIDTMLNDALEHTYWSGQAQEDDLILVPSEQINLEDEDAIMNLEDEYVTINLEEDDVCMSDHFLNILCFDKDDDDDDDNDDDDEVVRKSIEDYSESEKDNENDVGDDKYYKDESVLYPCYDPCIDLEISEAHSNNEI</sequence>
<dbReference type="Proteomes" id="UP001229421">
    <property type="component" value="Unassembled WGS sequence"/>
</dbReference>
<evidence type="ECO:0000313" key="2">
    <source>
        <dbReference type="EMBL" id="KAK1427394.1"/>
    </source>
</evidence>
<evidence type="ECO:0000313" key="3">
    <source>
        <dbReference type="Proteomes" id="UP001229421"/>
    </source>
</evidence>
<gene>
    <name evidence="2" type="ORF">QVD17_16077</name>
</gene>
<protein>
    <submittedName>
        <fullName evidence="2">Uncharacterized protein</fullName>
    </submittedName>
</protein>
<name>A0AAD8KQA3_TARER</name>
<organism evidence="2 3">
    <name type="scientific">Tagetes erecta</name>
    <name type="common">African marigold</name>
    <dbReference type="NCBI Taxonomy" id="13708"/>
    <lineage>
        <taxon>Eukaryota</taxon>
        <taxon>Viridiplantae</taxon>
        <taxon>Streptophyta</taxon>
        <taxon>Embryophyta</taxon>
        <taxon>Tracheophyta</taxon>
        <taxon>Spermatophyta</taxon>
        <taxon>Magnoliopsida</taxon>
        <taxon>eudicotyledons</taxon>
        <taxon>Gunneridae</taxon>
        <taxon>Pentapetalae</taxon>
        <taxon>asterids</taxon>
        <taxon>campanulids</taxon>
        <taxon>Asterales</taxon>
        <taxon>Asteraceae</taxon>
        <taxon>Asteroideae</taxon>
        <taxon>Heliantheae alliance</taxon>
        <taxon>Tageteae</taxon>
        <taxon>Tagetes</taxon>
    </lineage>
</organism>
<dbReference type="AlphaFoldDB" id="A0AAD8KQA3"/>
<keyword evidence="3" id="KW-1185">Reference proteome</keyword>
<reference evidence="2" key="1">
    <citation type="journal article" date="2023" name="bioRxiv">
        <title>Improved chromosome-level genome assembly for marigold (Tagetes erecta).</title>
        <authorList>
            <person name="Jiang F."/>
            <person name="Yuan L."/>
            <person name="Wang S."/>
            <person name="Wang H."/>
            <person name="Xu D."/>
            <person name="Wang A."/>
            <person name="Fan W."/>
        </authorList>
    </citation>
    <scope>NUCLEOTIDE SEQUENCE</scope>
    <source>
        <strain evidence="2">WSJ</strain>
        <tissue evidence="2">Leaf</tissue>
    </source>
</reference>
<accession>A0AAD8KQA3</accession>
<feature type="region of interest" description="Disordered" evidence="1">
    <location>
        <begin position="96"/>
        <end position="117"/>
    </location>
</feature>
<proteinExistence type="predicted"/>